<comment type="caution">
    <text evidence="1">The sequence shown here is derived from an EMBL/GenBank/DDBJ whole genome shotgun (WGS) entry which is preliminary data.</text>
</comment>
<keyword evidence="2" id="KW-1185">Reference proteome</keyword>
<evidence type="ECO:0000313" key="2">
    <source>
        <dbReference type="Proteomes" id="UP000198430"/>
    </source>
</evidence>
<sequence length="102" mass="11906">MTLLIGGKEPDKIYLGDKQIIRKYLGDKMFYEYIPPYTGPSGHYVTYEYQWVSSDDHGFFYNMREVSPQTSDWNMGLYADNGQFPNLSVSLQDITNQEWVSD</sequence>
<organism evidence="1 2">
    <name type="scientific">Secundilactobacillus pentosiphilus</name>
    <dbReference type="NCBI Taxonomy" id="1714682"/>
    <lineage>
        <taxon>Bacteria</taxon>
        <taxon>Bacillati</taxon>
        <taxon>Bacillota</taxon>
        <taxon>Bacilli</taxon>
        <taxon>Lactobacillales</taxon>
        <taxon>Lactobacillaceae</taxon>
        <taxon>Secundilactobacillus</taxon>
    </lineage>
</organism>
<proteinExistence type="predicted"/>
<dbReference type="EMBL" id="BCMH01000012">
    <property type="protein sequence ID" value="GAX04058.1"/>
    <property type="molecule type" value="Genomic_DNA"/>
</dbReference>
<dbReference type="RefSeq" id="WP_089089018.1">
    <property type="nucleotide sequence ID" value="NZ_BCMH01000012.1"/>
</dbReference>
<evidence type="ECO:0000313" key="1">
    <source>
        <dbReference type="EMBL" id="GAX04058.1"/>
    </source>
</evidence>
<protein>
    <submittedName>
        <fullName evidence="1">Uncharacterized protein</fullName>
    </submittedName>
</protein>
<reference evidence="1 2" key="1">
    <citation type="submission" date="2015-11" db="EMBL/GenBank/DDBJ databases">
        <title>Draft genome sequences of new species of the genus Lactobacillus isolated from orchardgrass silage.</title>
        <authorList>
            <person name="Tohno M."/>
            <person name="Tanizawa Y."/>
            <person name="Arita M."/>
        </authorList>
    </citation>
    <scope>NUCLEOTIDE SEQUENCE [LARGE SCALE GENOMIC DNA]</scope>
    <source>
        <strain evidence="1 2">IWT140</strain>
    </source>
</reference>
<accession>A0A1Z5IR12</accession>
<dbReference type="AlphaFoldDB" id="A0A1Z5IR12"/>
<dbReference type="Proteomes" id="UP000198430">
    <property type="component" value="Unassembled WGS sequence"/>
</dbReference>
<name>A0A1Z5IR12_9LACO</name>
<gene>
    <name evidence="1" type="ORF">IWT140_01695</name>
</gene>